<dbReference type="PANTHER" id="PTHR35340">
    <property type="entry name" value="PQQ ENZYME REPEAT PROTEIN-RELATED"/>
    <property type="match status" value="1"/>
</dbReference>
<dbReference type="AlphaFoldDB" id="A0A9P4Q1L8"/>
<gene>
    <name evidence="1" type="ORF">K431DRAFT_232342</name>
</gene>
<sequence>MPTSVFMTRPQSKAPFLNVTVQNDFSPGYVFIGPYQHPGAGAYIYDKFGNLVWDGFGVVGSANAHDFKVCQYQGAPHLCVSQMNQQDGYGVGQGMIIDSNYTVVTTVNTGRNMMPADMHELNLVDGGTHALMTSYNTIPYDMTPFGIDQGIGWLSEGAFQEVDVDTGDVLFEWYSSNHVDPTESLLKPKGSDISGDGLTPATGFDYFHINAIDKSPTTGNYMVSARHTSSIYYINATDQSIIWALSTWNPRSDFATGGFNFTWQHDARFISENDTNTIISIFDNASNGANQSAKQSSAMIINIDHGAKRASLMQQVRANFIPQGIMSASQGNTQILSNGNFFIGWGSRAWLSEHSPDGDTVFAAHYADPLIAGGAMNYRAFSFEWESTPANTVPAVYSYALDQDSANRIYVSWNGATTVGIWRFYAASNVGDSFVPIGTTAKDGFETVWVADTYYSWVMVEAVALDGSSLRNSSFQPTFVPSRQLSASCNQDQCPLINS</sequence>
<keyword evidence="2" id="KW-1185">Reference proteome</keyword>
<dbReference type="InterPro" id="IPR039535">
    <property type="entry name" value="ASST-like"/>
</dbReference>
<evidence type="ECO:0000313" key="2">
    <source>
        <dbReference type="Proteomes" id="UP000799441"/>
    </source>
</evidence>
<evidence type="ECO:0000313" key="1">
    <source>
        <dbReference type="EMBL" id="KAF2717820.1"/>
    </source>
</evidence>
<dbReference type="InterPro" id="IPR053143">
    <property type="entry name" value="Arylsulfate_ST"/>
</dbReference>
<comment type="caution">
    <text evidence="1">The sequence shown here is derived from an EMBL/GenBank/DDBJ whole genome shotgun (WGS) entry which is preliminary data.</text>
</comment>
<dbReference type="OrthoDB" id="5427350at2759"/>
<dbReference type="PANTHER" id="PTHR35340:SF9">
    <property type="entry name" value="ASST-DOMAIN-CONTAINING PROTEIN"/>
    <property type="match status" value="1"/>
</dbReference>
<dbReference type="EMBL" id="MU003836">
    <property type="protein sequence ID" value="KAF2717820.1"/>
    <property type="molecule type" value="Genomic_DNA"/>
</dbReference>
<proteinExistence type="predicted"/>
<dbReference type="Pfam" id="PF14269">
    <property type="entry name" value="Arylsulfotran_2"/>
    <property type="match status" value="1"/>
</dbReference>
<organism evidence="1 2">
    <name type="scientific">Polychaeton citri CBS 116435</name>
    <dbReference type="NCBI Taxonomy" id="1314669"/>
    <lineage>
        <taxon>Eukaryota</taxon>
        <taxon>Fungi</taxon>
        <taxon>Dikarya</taxon>
        <taxon>Ascomycota</taxon>
        <taxon>Pezizomycotina</taxon>
        <taxon>Dothideomycetes</taxon>
        <taxon>Dothideomycetidae</taxon>
        <taxon>Capnodiales</taxon>
        <taxon>Capnodiaceae</taxon>
        <taxon>Polychaeton</taxon>
    </lineage>
</organism>
<evidence type="ECO:0008006" key="3">
    <source>
        <dbReference type="Google" id="ProtNLM"/>
    </source>
</evidence>
<name>A0A9P4Q1L8_9PEZI</name>
<reference evidence="1" key="1">
    <citation type="journal article" date="2020" name="Stud. Mycol.">
        <title>101 Dothideomycetes genomes: a test case for predicting lifestyles and emergence of pathogens.</title>
        <authorList>
            <person name="Haridas S."/>
            <person name="Albert R."/>
            <person name="Binder M."/>
            <person name="Bloem J."/>
            <person name="Labutti K."/>
            <person name="Salamov A."/>
            <person name="Andreopoulos B."/>
            <person name="Baker S."/>
            <person name="Barry K."/>
            <person name="Bills G."/>
            <person name="Bluhm B."/>
            <person name="Cannon C."/>
            <person name="Castanera R."/>
            <person name="Culley D."/>
            <person name="Daum C."/>
            <person name="Ezra D."/>
            <person name="Gonzalez J."/>
            <person name="Henrissat B."/>
            <person name="Kuo A."/>
            <person name="Liang C."/>
            <person name="Lipzen A."/>
            <person name="Lutzoni F."/>
            <person name="Magnuson J."/>
            <person name="Mondo S."/>
            <person name="Nolan M."/>
            <person name="Ohm R."/>
            <person name="Pangilinan J."/>
            <person name="Park H.-J."/>
            <person name="Ramirez L."/>
            <person name="Alfaro M."/>
            <person name="Sun H."/>
            <person name="Tritt A."/>
            <person name="Yoshinaga Y."/>
            <person name="Zwiers L.-H."/>
            <person name="Turgeon B."/>
            <person name="Goodwin S."/>
            <person name="Spatafora J."/>
            <person name="Crous P."/>
            <person name="Grigoriev I."/>
        </authorList>
    </citation>
    <scope>NUCLEOTIDE SEQUENCE</scope>
    <source>
        <strain evidence="1">CBS 116435</strain>
    </source>
</reference>
<accession>A0A9P4Q1L8</accession>
<protein>
    <recommendedName>
        <fullName evidence="3">ASST-domain-containing protein</fullName>
    </recommendedName>
</protein>
<dbReference type="Proteomes" id="UP000799441">
    <property type="component" value="Unassembled WGS sequence"/>
</dbReference>